<reference evidence="2 3" key="1">
    <citation type="submission" date="2019-03" db="EMBL/GenBank/DDBJ databases">
        <authorList>
            <person name="Kim M.K.M."/>
        </authorList>
    </citation>
    <scope>NUCLEOTIDE SEQUENCE [LARGE SCALE GENOMIC DNA]</scope>
    <source>
        <strain evidence="2 3">18JY21-1</strain>
    </source>
</reference>
<keyword evidence="3" id="KW-1185">Reference proteome</keyword>
<dbReference type="EMBL" id="SKFG01000010">
    <property type="protein sequence ID" value="TCZ77254.1"/>
    <property type="molecule type" value="Genomic_DNA"/>
</dbReference>
<comment type="caution">
    <text evidence="2">The sequence shown here is derived from an EMBL/GenBank/DDBJ whole genome shotgun (WGS) entry which is preliminary data.</text>
</comment>
<proteinExistence type="predicted"/>
<dbReference type="InterPro" id="IPR025435">
    <property type="entry name" value="YfhD-like"/>
</dbReference>
<dbReference type="Pfam" id="PF14151">
    <property type="entry name" value="YfhD"/>
    <property type="match status" value="1"/>
</dbReference>
<evidence type="ECO:0000313" key="3">
    <source>
        <dbReference type="Proteomes" id="UP000295418"/>
    </source>
</evidence>
<dbReference type="RefSeq" id="WP_132418355.1">
    <property type="nucleotide sequence ID" value="NZ_SKFG01000010.1"/>
</dbReference>
<feature type="region of interest" description="Disordered" evidence="1">
    <location>
        <begin position="1"/>
        <end position="38"/>
    </location>
</feature>
<sequence>MPNSQSDNNVSFGQSEASKLPTGRNEDVEFSSDIADAEDLEAVLRAKAADERQEES</sequence>
<protein>
    <submittedName>
        <fullName evidence="2">YfhD family protein</fullName>
    </submittedName>
</protein>
<organism evidence="2 3">
    <name type="scientific">Paenibacillus albiflavus</name>
    <dbReference type="NCBI Taxonomy" id="2545760"/>
    <lineage>
        <taxon>Bacteria</taxon>
        <taxon>Bacillati</taxon>
        <taxon>Bacillota</taxon>
        <taxon>Bacilli</taxon>
        <taxon>Bacillales</taxon>
        <taxon>Paenibacillaceae</taxon>
        <taxon>Paenibacillus</taxon>
    </lineage>
</organism>
<feature type="compositionally biased region" description="Polar residues" evidence="1">
    <location>
        <begin position="1"/>
        <end position="17"/>
    </location>
</feature>
<name>A0A4R4EBI0_9BACL</name>
<gene>
    <name evidence="2" type="ORF">E0485_11165</name>
</gene>
<evidence type="ECO:0000313" key="2">
    <source>
        <dbReference type="EMBL" id="TCZ77254.1"/>
    </source>
</evidence>
<dbReference type="AlphaFoldDB" id="A0A4R4EBI0"/>
<dbReference type="OrthoDB" id="2650847at2"/>
<accession>A0A4R4EBI0</accession>
<dbReference type="Proteomes" id="UP000295418">
    <property type="component" value="Unassembled WGS sequence"/>
</dbReference>
<evidence type="ECO:0000256" key="1">
    <source>
        <dbReference type="SAM" id="MobiDB-lite"/>
    </source>
</evidence>